<evidence type="ECO:0000256" key="1">
    <source>
        <dbReference type="SAM" id="MobiDB-lite"/>
    </source>
</evidence>
<feature type="compositionally biased region" description="Acidic residues" evidence="1">
    <location>
        <begin position="722"/>
        <end position="734"/>
    </location>
</feature>
<evidence type="ECO:0000313" key="2">
    <source>
        <dbReference type="EMBL" id="OLP92704.1"/>
    </source>
</evidence>
<gene>
    <name evidence="2" type="ORF">AK812_SmicGene25457</name>
</gene>
<evidence type="ECO:0008006" key="4">
    <source>
        <dbReference type="Google" id="ProtNLM"/>
    </source>
</evidence>
<feature type="region of interest" description="Disordered" evidence="1">
    <location>
        <begin position="238"/>
        <end position="260"/>
    </location>
</feature>
<feature type="region of interest" description="Disordered" evidence="1">
    <location>
        <begin position="711"/>
        <end position="750"/>
    </location>
</feature>
<reference evidence="2 3" key="1">
    <citation type="submission" date="2016-02" db="EMBL/GenBank/DDBJ databases">
        <title>Genome analysis of coral dinoflagellate symbionts highlights evolutionary adaptations to a symbiotic lifestyle.</title>
        <authorList>
            <person name="Aranda M."/>
            <person name="Li Y."/>
            <person name="Liew Y.J."/>
            <person name="Baumgarten S."/>
            <person name="Simakov O."/>
            <person name="Wilson M."/>
            <person name="Piel J."/>
            <person name="Ashoor H."/>
            <person name="Bougouffa S."/>
            <person name="Bajic V.B."/>
            <person name="Ryu T."/>
            <person name="Ravasi T."/>
            <person name="Bayer T."/>
            <person name="Micklem G."/>
            <person name="Kim H."/>
            <person name="Bhak J."/>
            <person name="Lajeunesse T.C."/>
            <person name="Voolstra C.R."/>
        </authorList>
    </citation>
    <scope>NUCLEOTIDE SEQUENCE [LARGE SCALE GENOMIC DNA]</scope>
    <source>
        <strain evidence="2 3">CCMP2467</strain>
    </source>
</reference>
<feature type="region of interest" description="Disordered" evidence="1">
    <location>
        <begin position="1500"/>
        <end position="1527"/>
    </location>
</feature>
<feature type="region of interest" description="Disordered" evidence="1">
    <location>
        <begin position="112"/>
        <end position="218"/>
    </location>
</feature>
<keyword evidence="3" id="KW-1185">Reference proteome</keyword>
<sequence length="1702" mass="185314">MDGRLAALREELVARKDKWEAYKLEMQQAYQVERNRFSADVGRLEQEIAEMAKSQEESHRNITAAAASGTGQREHMATAVAEEWQALCASQDVPASALSQELMRMAAILSGGGSGSASAMPTTPPHRPAGGLPLTPPSVSGNGGGTPKMGTATDPYMVGTERPPEATADGATPAALGSASRAAHGQRPRPAEGGYRKAVKPAVPPAPKTAPSPSLGDKLWEKRLKEQEDARTALLPFRRRGGTEPGTHEGAENAGPDPPPVEDMHRAGTHEISEDSEMDALELSMLELLDEGRCYDRLRCWALRQSLSSSGSYTARQVKLWMLKRMRLKVLHDKGRYPLQSCLTVHNSGGPVYASIITGKLTYADYATEDQPMQAASAIPVVSGGASPFLDFLSKDFCVYLQMQAPLSIVPRCAEGAPSNKFSNHWNRSCKLLTEPVSYNHRDEDRSESLRFCADAFGEDWFFIDPWDLREYHLLPLPPFVPLPLVAPTEVAFALLSPEYCHEHIVAIVNLPAELDDMYQALQVARCPDKARRSSFYIEVAPQPESAWGVLIVVPLWARFERIICLDLRSIDGRLFACNAPVTADRFAVLFLADLPLNTECEIYVGGMQFPLQDGAQVYLNQGDLVTLVPPGREAPAYYDLEEMLQTPLTLTWEEGQLTSRCLASNRCLSTRVGYAFPSPEQVFLFKDSLTILTLSLPQVLEVMYVPVDEDEPAMPPVVGSDNEDSDWEDDGFEESSVSTAAGSSGLPGPEAEDNFGVISEEPTQWQRTLLCSVQVLGVEGMHFSMSGVTTREMPPPANSAPVAISLLAMLPPGAELRAPACGDLNSEFSVRAIATPSRRVCGSDKSRLAVPLLEGRPMEVSDGGFPAHPVVNEDFQTLLEESVQSMQGYPLFLACTLLETLTEHFHEVSPQVPPARSVGSLVELCPRVWPGANHCKYRSGEKVTTFDRTAPLSFGSVPIGFSTEQLHALFKPAFTCLSLAECAQAIPSSLRKQFVSYASGMDPNLPAGPVCFVDGSFRAEQPGETVAMGWSCVFVDSDAGMCGILAAQMPQWAMDMVEIPSAFRAECCALIVGYWIGVSVWNEKGFSILSDCQSAIDIAQGRSATRTDGIAQEGREDIWGSNSGSVEIIACCDPRRLVVLFKQANLQIIFMGSVAAWTEPAITAANMVIDHVATLVDIQVQLRCGAGNAKEVTQQIDVSALVHPDNRATLEGILANAPRPSWEVSAHVHTAQIAGYLQRALAKAFPRPHSRPLHPFLSETAWDLQHQVAWLRRKCAHIKQVIRRQTLLAVFGAWQGNRREAEPNASAWLRDAQVAEALYGFRLGCFAKALRSRCKADRASYMSELADQVQNAPDAAYKAVSKLLCRRRKQPFAPAVLPSVLEADGSLCQTPEDTTRRWRQHFSALEAGEDRTPEELIQQLTSKGERAWPCPASLASIPTPLDVQTAARAAQRGKACGPDQIPGELGIICPQGLQQACAIVFADVASAYYATRRELAARHPDDEVADEGSSASHAEADSLEGQLARPSALAQQSAEPWLRALTTVLNEDTWMRLQGDTTPVATYQGTRPGSAWADLTFGVLVARILSLKRKLKGEDGCAVPGLPVAWDGCRSWSPRGPDSHTAYITDLVWADDVSSPVAVDDVHELAKAVGVEVGTLAVLRQTLDMWRRSDAFCDEWCEIAEALPLQPPRGATLRSLSLLNE</sequence>
<organism evidence="2 3">
    <name type="scientific">Symbiodinium microadriaticum</name>
    <name type="common">Dinoflagellate</name>
    <name type="synonym">Zooxanthella microadriatica</name>
    <dbReference type="NCBI Taxonomy" id="2951"/>
    <lineage>
        <taxon>Eukaryota</taxon>
        <taxon>Sar</taxon>
        <taxon>Alveolata</taxon>
        <taxon>Dinophyceae</taxon>
        <taxon>Suessiales</taxon>
        <taxon>Symbiodiniaceae</taxon>
        <taxon>Symbiodinium</taxon>
    </lineage>
</organism>
<comment type="caution">
    <text evidence="2">The sequence shown here is derived from an EMBL/GenBank/DDBJ whole genome shotgun (WGS) entry which is preliminary data.</text>
</comment>
<protein>
    <recommendedName>
        <fullName evidence="4">RNase H type-1 domain-containing protein</fullName>
    </recommendedName>
</protein>
<accession>A0A1Q9DBW1</accession>
<proteinExistence type="predicted"/>
<evidence type="ECO:0000313" key="3">
    <source>
        <dbReference type="Proteomes" id="UP000186817"/>
    </source>
</evidence>
<name>A0A1Q9DBW1_SYMMI</name>
<dbReference type="EMBL" id="LSRX01000610">
    <property type="protein sequence ID" value="OLP92704.1"/>
    <property type="molecule type" value="Genomic_DNA"/>
</dbReference>
<dbReference type="Proteomes" id="UP000186817">
    <property type="component" value="Unassembled WGS sequence"/>
</dbReference>
<dbReference type="OrthoDB" id="411453at2759"/>